<comment type="subcellular location">
    <subcellularLocation>
        <location evidence="1">Cytoplasm</location>
    </subcellularLocation>
</comment>
<evidence type="ECO:0000256" key="6">
    <source>
        <dbReference type="ARBA" id="ARBA00023274"/>
    </source>
</evidence>
<dbReference type="Gene3D" id="3.30.720.10">
    <property type="entry name" value="Signal recognition particle alu RNA binding heterodimer, srp9/1"/>
    <property type="match status" value="1"/>
</dbReference>
<keyword evidence="3" id="KW-0963">Cytoplasm</keyword>
<protein>
    <submittedName>
        <fullName evidence="8">Uncharacterized protein</fullName>
    </submittedName>
</protein>
<evidence type="ECO:0000256" key="3">
    <source>
        <dbReference type="ARBA" id="ARBA00022490"/>
    </source>
</evidence>
<dbReference type="GO" id="GO:0008312">
    <property type="term" value="F:7S RNA binding"/>
    <property type="evidence" value="ECO:0007669"/>
    <property type="project" value="InterPro"/>
</dbReference>
<dbReference type="AlphaFoldDB" id="A0AAF0F3I9"/>
<keyword evidence="9" id="KW-1185">Reference proteome</keyword>
<evidence type="ECO:0000256" key="5">
    <source>
        <dbReference type="ARBA" id="ARBA00023135"/>
    </source>
</evidence>
<organism evidence="8 9">
    <name type="scientific">Malassezia psittaci</name>
    <dbReference type="NCBI Taxonomy" id="1821823"/>
    <lineage>
        <taxon>Eukaryota</taxon>
        <taxon>Fungi</taxon>
        <taxon>Dikarya</taxon>
        <taxon>Basidiomycota</taxon>
        <taxon>Ustilaginomycotina</taxon>
        <taxon>Malasseziomycetes</taxon>
        <taxon>Malasseziales</taxon>
        <taxon>Malasseziaceae</taxon>
        <taxon>Malassezia</taxon>
    </lineage>
</organism>
<feature type="compositionally biased region" description="Basic residues" evidence="7">
    <location>
        <begin position="88"/>
        <end position="107"/>
    </location>
</feature>
<dbReference type="Pfam" id="PF02290">
    <property type="entry name" value="SRP14"/>
    <property type="match status" value="1"/>
</dbReference>
<keyword evidence="4" id="KW-0694">RNA-binding</keyword>
<name>A0AAF0F3I9_9BASI</name>
<keyword evidence="5" id="KW-0733">Signal recognition particle</keyword>
<proteinExistence type="inferred from homology"/>
<accession>A0AAF0F3I9</accession>
<dbReference type="Proteomes" id="UP001214628">
    <property type="component" value="Chromosome 1"/>
</dbReference>
<evidence type="ECO:0000256" key="7">
    <source>
        <dbReference type="SAM" id="MobiDB-lite"/>
    </source>
</evidence>
<dbReference type="InterPro" id="IPR003210">
    <property type="entry name" value="Signal_recog_particle_SRP14"/>
</dbReference>
<feature type="region of interest" description="Disordered" evidence="7">
    <location>
        <begin position="80"/>
        <end position="115"/>
    </location>
</feature>
<comment type="similarity">
    <text evidence="2">Belongs to the SRP14 family.</text>
</comment>
<evidence type="ECO:0000256" key="2">
    <source>
        <dbReference type="ARBA" id="ARBA00010349"/>
    </source>
</evidence>
<keyword evidence="6" id="KW-0687">Ribonucleoprotein</keyword>
<gene>
    <name evidence="8" type="ORF">MPSI1_000753</name>
</gene>
<dbReference type="GO" id="GO:0030942">
    <property type="term" value="F:endoplasmic reticulum signal peptide binding"/>
    <property type="evidence" value="ECO:0007669"/>
    <property type="project" value="InterPro"/>
</dbReference>
<dbReference type="InterPro" id="IPR009018">
    <property type="entry name" value="Signal_recog_particle_SRP9/14"/>
</dbReference>
<evidence type="ECO:0000256" key="4">
    <source>
        <dbReference type="ARBA" id="ARBA00022884"/>
    </source>
</evidence>
<evidence type="ECO:0000256" key="1">
    <source>
        <dbReference type="ARBA" id="ARBA00004496"/>
    </source>
</evidence>
<reference evidence="8" key="1">
    <citation type="submission" date="2023-02" db="EMBL/GenBank/DDBJ databases">
        <title>Mating type loci evolution in Malassezia.</title>
        <authorList>
            <person name="Coelho M.A."/>
        </authorList>
    </citation>
    <scope>NUCLEOTIDE SEQUENCE</scope>
    <source>
        <strain evidence="8">CBS 14136</strain>
    </source>
</reference>
<dbReference type="EMBL" id="CP118375">
    <property type="protein sequence ID" value="WFD42115.1"/>
    <property type="molecule type" value="Genomic_DNA"/>
</dbReference>
<evidence type="ECO:0000313" key="9">
    <source>
        <dbReference type="Proteomes" id="UP001214628"/>
    </source>
</evidence>
<evidence type="ECO:0000313" key="8">
    <source>
        <dbReference type="EMBL" id="WFD42115.1"/>
    </source>
</evidence>
<sequence>MKRLGEGEPAAILYRVTDGKSTTKTKLSTVVLPEEILAFEKEYLTVLRTQLASILKKRDKAKERRVDKLLASSRKKLQENNGKVLIKGSKRGSGRRKRMRAVRRAKRLREERSRQ</sequence>
<dbReference type="GO" id="GO:0006614">
    <property type="term" value="P:SRP-dependent cotranslational protein targeting to membrane"/>
    <property type="evidence" value="ECO:0007669"/>
    <property type="project" value="InterPro"/>
</dbReference>
<dbReference type="SUPFAM" id="SSF54762">
    <property type="entry name" value="Signal recognition particle alu RNA binding heterodimer, SRP9/14"/>
    <property type="match status" value="1"/>
</dbReference>
<dbReference type="GO" id="GO:0005786">
    <property type="term" value="C:signal recognition particle, endoplasmic reticulum targeting"/>
    <property type="evidence" value="ECO:0007669"/>
    <property type="project" value="UniProtKB-KW"/>
</dbReference>